<dbReference type="InterPro" id="IPR050879">
    <property type="entry name" value="Acyltransferase_3"/>
</dbReference>
<dbReference type="KEGG" id="anh:A6F65_00871"/>
<sequence>MLEAATQRVQAIQLIRVLAAFTVAAWHFIYLFAPRIGPLPLPPTDGQLAQVAVCAFFIVSGYVMVISSEKLFARPGASRTFWLRRAIRILPTYWLALAAMVAAFWLRGMMPPLDNIARSAVFWLYWTPGITAFPSTVLGVAWTLFYEMLFYLIFGFAILRCRNVAVILTGSALVVLVVLGMALQPANAVLFAATRPISLVFIAGMAIAILVRDGWTLPMPVRTLCILGGVAMIAGTKTPESFFETFDTGFSHIFWAGLPALLLCLGLLAGRLTVPGFAIVDRLADASYALYLFHLPIGVTTEWAWMKLGWTDPWSFVAMTLSLSCLSALAFHSVAERPLVRRLNRLFGTGRPAKAEAKLSVAP</sequence>
<keyword evidence="3" id="KW-0012">Acyltransferase</keyword>
<protein>
    <submittedName>
        <fullName evidence="3">Acyltransferase family protein</fullName>
    </submittedName>
</protein>
<dbReference type="GO" id="GO:0016747">
    <property type="term" value="F:acyltransferase activity, transferring groups other than amino-acyl groups"/>
    <property type="evidence" value="ECO:0007669"/>
    <property type="project" value="InterPro"/>
</dbReference>
<reference evidence="3 4" key="1">
    <citation type="submission" date="2016-07" db="EMBL/GenBank/DDBJ databases">
        <title>Complete genome sequence of Altererythrobacter namhicola JCM 16345T, containing esterase-encoding genes.</title>
        <authorList>
            <person name="Cheng H."/>
            <person name="Wu Y.-H."/>
            <person name="Jian S.-L."/>
            <person name="Huo Y.-Y."/>
            <person name="Wang C.-S."/>
            <person name="Xu X.-W."/>
        </authorList>
    </citation>
    <scope>NUCLEOTIDE SEQUENCE [LARGE SCALE GENOMIC DNA]</scope>
    <source>
        <strain evidence="3 4">JCM 16345</strain>
    </source>
</reference>
<dbReference type="Proteomes" id="UP000092698">
    <property type="component" value="Chromosome"/>
</dbReference>
<feature type="domain" description="Acyltransferase 3" evidence="2">
    <location>
        <begin position="10"/>
        <end position="328"/>
    </location>
</feature>
<feature type="transmembrane region" description="Helical" evidence="1">
    <location>
        <begin position="126"/>
        <end position="152"/>
    </location>
</feature>
<accession>A0A1C7D6V9</accession>
<dbReference type="EMBL" id="CP016545">
    <property type="protein sequence ID" value="ANU07188.1"/>
    <property type="molecule type" value="Genomic_DNA"/>
</dbReference>
<feature type="transmembrane region" description="Helical" evidence="1">
    <location>
        <begin position="286"/>
        <end position="308"/>
    </location>
</feature>
<feature type="transmembrane region" description="Helical" evidence="1">
    <location>
        <begin position="254"/>
        <end position="274"/>
    </location>
</feature>
<feature type="transmembrane region" description="Helical" evidence="1">
    <location>
        <begin position="189"/>
        <end position="210"/>
    </location>
</feature>
<dbReference type="GO" id="GO:0000271">
    <property type="term" value="P:polysaccharide biosynthetic process"/>
    <property type="evidence" value="ECO:0007669"/>
    <property type="project" value="TreeGrafter"/>
</dbReference>
<evidence type="ECO:0000313" key="3">
    <source>
        <dbReference type="EMBL" id="ANU07188.1"/>
    </source>
</evidence>
<feature type="transmembrane region" description="Helical" evidence="1">
    <location>
        <begin position="314"/>
        <end position="335"/>
    </location>
</feature>
<organism evidence="3 4">
    <name type="scientific">Paraurantiacibacter namhicola</name>
    <dbReference type="NCBI Taxonomy" id="645517"/>
    <lineage>
        <taxon>Bacteria</taxon>
        <taxon>Pseudomonadati</taxon>
        <taxon>Pseudomonadota</taxon>
        <taxon>Alphaproteobacteria</taxon>
        <taxon>Sphingomonadales</taxon>
        <taxon>Erythrobacteraceae</taxon>
        <taxon>Paraurantiacibacter</taxon>
    </lineage>
</organism>
<dbReference type="PANTHER" id="PTHR23028:SF131">
    <property type="entry name" value="BLR2367 PROTEIN"/>
    <property type="match status" value="1"/>
</dbReference>
<proteinExistence type="predicted"/>
<feature type="transmembrane region" description="Helical" evidence="1">
    <location>
        <begin position="86"/>
        <end position="106"/>
    </location>
</feature>
<dbReference type="AlphaFoldDB" id="A0A1C7D6V9"/>
<keyword evidence="3" id="KW-0808">Transferase</keyword>
<name>A0A1C7D6V9_9SPHN</name>
<keyword evidence="1" id="KW-1133">Transmembrane helix</keyword>
<feature type="transmembrane region" description="Helical" evidence="1">
    <location>
        <begin position="48"/>
        <end position="65"/>
    </location>
</feature>
<feature type="transmembrane region" description="Helical" evidence="1">
    <location>
        <begin position="164"/>
        <end position="183"/>
    </location>
</feature>
<keyword evidence="1" id="KW-0812">Transmembrane</keyword>
<dbReference type="InterPro" id="IPR002656">
    <property type="entry name" value="Acyl_transf_3_dom"/>
</dbReference>
<evidence type="ECO:0000259" key="2">
    <source>
        <dbReference type="Pfam" id="PF01757"/>
    </source>
</evidence>
<dbReference type="GO" id="GO:0016020">
    <property type="term" value="C:membrane"/>
    <property type="evidence" value="ECO:0007669"/>
    <property type="project" value="TreeGrafter"/>
</dbReference>
<evidence type="ECO:0000313" key="4">
    <source>
        <dbReference type="Proteomes" id="UP000092698"/>
    </source>
</evidence>
<gene>
    <name evidence="3" type="ORF">A6F65_00871</name>
</gene>
<dbReference type="OrthoDB" id="7425845at2"/>
<dbReference type="Pfam" id="PF01757">
    <property type="entry name" value="Acyl_transf_3"/>
    <property type="match status" value="1"/>
</dbReference>
<evidence type="ECO:0000256" key="1">
    <source>
        <dbReference type="SAM" id="Phobius"/>
    </source>
</evidence>
<keyword evidence="1" id="KW-0472">Membrane</keyword>
<dbReference type="PANTHER" id="PTHR23028">
    <property type="entry name" value="ACETYLTRANSFERASE"/>
    <property type="match status" value="1"/>
</dbReference>
<feature type="transmembrane region" description="Helical" evidence="1">
    <location>
        <begin position="12"/>
        <end position="33"/>
    </location>
</feature>
<keyword evidence="4" id="KW-1185">Reference proteome</keyword>
<dbReference type="STRING" id="645517.A6F65_00871"/>